<dbReference type="GO" id="GO:0046872">
    <property type="term" value="F:metal ion binding"/>
    <property type="evidence" value="ECO:0007669"/>
    <property type="project" value="UniProtKB-KW"/>
</dbReference>
<evidence type="ECO:0000256" key="4">
    <source>
        <dbReference type="ARBA" id="ARBA00022670"/>
    </source>
</evidence>
<comment type="similarity">
    <text evidence="3 16">Belongs to the peptidase M8 family.</text>
</comment>
<protein>
    <recommendedName>
        <fullName evidence="16">Leishmanolysin-like peptidase</fullName>
        <ecNumber evidence="16">3.4.24.-</ecNumber>
    </recommendedName>
</protein>
<dbReference type="PRINTS" id="PR00782">
    <property type="entry name" value="LSHMANOLYSIN"/>
</dbReference>
<evidence type="ECO:0000256" key="1">
    <source>
        <dbReference type="ARBA" id="ARBA00001249"/>
    </source>
</evidence>
<evidence type="ECO:0000256" key="8">
    <source>
        <dbReference type="ARBA" id="ARBA00022833"/>
    </source>
</evidence>
<evidence type="ECO:0000256" key="10">
    <source>
        <dbReference type="ARBA" id="ARBA00023049"/>
    </source>
</evidence>
<keyword evidence="9" id="KW-0130">Cell adhesion</keyword>
<dbReference type="GO" id="GO:0005737">
    <property type="term" value="C:cytoplasm"/>
    <property type="evidence" value="ECO:0007669"/>
    <property type="project" value="TreeGrafter"/>
</dbReference>
<dbReference type="EC" id="3.4.24.-" evidence="16"/>
<keyword evidence="14" id="KW-0325">Glycoprotein</keyword>
<dbReference type="AlphaFoldDB" id="R9TNM4"/>
<comment type="subcellular location">
    <subcellularLocation>
        <location evidence="2">Membrane</location>
    </subcellularLocation>
</comment>
<feature type="binding site" evidence="15">
    <location>
        <position position="241"/>
    </location>
    <ligand>
        <name>Zn(2+)</name>
        <dbReference type="ChEBI" id="CHEBI:29105"/>
        <note>catalytic</note>
    </ligand>
</feature>
<dbReference type="InterPro" id="IPR001577">
    <property type="entry name" value="Peptidase_M8"/>
</dbReference>
<keyword evidence="13" id="KW-1015">Disulfide bond</keyword>
<comment type="catalytic activity">
    <reaction evidence="1">
        <text>Preference for hydrophobic residues at P1 and P1' and basic residues at P2' and P3'. A model nonapeptide is cleaved at -Ala-Tyr-|-Leu-Lys-Lys-.</text>
        <dbReference type="EC" id="3.4.24.36"/>
    </reaction>
</comment>
<evidence type="ECO:0000256" key="2">
    <source>
        <dbReference type="ARBA" id="ARBA00004370"/>
    </source>
</evidence>
<feature type="chain" id="PRO_5023969470" description="Leishmanolysin-like peptidase" evidence="16">
    <location>
        <begin position="28"/>
        <end position="565"/>
    </location>
</feature>
<dbReference type="EMBL" id="KC544929">
    <property type="protein sequence ID" value="AGN32991.1"/>
    <property type="molecule type" value="Genomic_DNA"/>
</dbReference>
<name>R9TNM4_TRYRA</name>
<evidence type="ECO:0000256" key="12">
    <source>
        <dbReference type="ARBA" id="ARBA00023145"/>
    </source>
</evidence>
<feature type="binding site" evidence="15">
    <location>
        <position position="237"/>
    </location>
    <ligand>
        <name>Zn(2+)</name>
        <dbReference type="ChEBI" id="CHEBI:29105"/>
        <note>catalytic</note>
    </ligand>
</feature>
<keyword evidence="17" id="KW-1133">Transmembrane helix</keyword>
<proteinExistence type="inferred from homology"/>
<keyword evidence="4 16" id="KW-0645">Protease</keyword>
<keyword evidence="17" id="KW-0812">Transmembrane</keyword>
<evidence type="ECO:0000256" key="16">
    <source>
        <dbReference type="RuleBase" id="RU366077"/>
    </source>
</evidence>
<evidence type="ECO:0000256" key="6">
    <source>
        <dbReference type="ARBA" id="ARBA00022729"/>
    </source>
</evidence>
<keyword evidence="8 15" id="KW-0862">Zinc</keyword>
<feature type="non-terminal residue" evidence="18">
    <location>
        <position position="1"/>
    </location>
</feature>
<dbReference type="SUPFAM" id="SSF55486">
    <property type="entry name" value="Metalloproteases ('zincins'), catalytic domain"/>
    <property type="match status" value="1"/>
</dbReference>
<keyword evidence="11 17" id="KW-0472">Membrane</keyword>
<accession>R9TNM4</accession>
<organism evidence="18">
    <name type="scientific">Trypanosoma rangeli</name>
    <dbReference type="NCBI Taxonomy" id="5698"/>
    <lineage>
        <taxon>Eukaryota</taxon>
        <taxon>Discoba</taxon>
        <taxon>Euglenozoa</taxon>
        <taxon>Kinetoplastea</taxon>
        <taxon>Metakinetoplastina</taxon>
        <taxon>Trypanosomatida</taxon>
        <taxon>Trypanosomatidae</taxon>
        <taxon>Trypanosoma</taxon>
        <taxon>Herpetosoma</taxon>
    </lineage>
</organism>
<dbReference type="Gene3D" id="3.10.170.20">
    <property type="match status" value="1"/>
</dbReference>
<dbReference type="GO" id="GO:0006508">
    <property type="term" value="P:proteolysis"/>
    <property type="evidence" value="ECO:0007669"/>
    <property type="project" value="UniProtKB-KW"/>
</dbReference>
<dbReference type="GO" id="GO:0004222">
    <property type="term" value="F:metalloendopeptidase activity"/>
    <property type="evidence" value="ECO:0007669"/>
    <property type="project" value="UniProtKB-UniRule"/>
</dbReference>
<keyword evidence="7 16" id="KW-0378">Hydrolase</keyword>
<evidence type="ECO:0000256" key="5">
    <source>
        <dbReference type="ARBA" id="ARBA00022723"/>
    </source>
</evidence>
<keyword evidence="10 15" id="KW-0482">Metalloprotease</keyword>
<dbReference type="PANTHER" id="PTHR10942">
    <property type="entry name" value="LEISHMANOLYSIN-LIKE PEPTIDASE"/>
    <property type="match status" value="1"/>
</dbReference>
<dbReference type="Gene3D" id="3.90.132.10">
    <property type="entry name" value="Leishmanolysin , domain 2"/>
    <property type="match status" value="1"/>
</dbReference>
<evidence type="ECO:0000256" key="15">
    <source>
        <dbReference type="PIRSR" id="PIRSR601577-2"/>
    </source>
</evidence>
<evidence type="ECO:0000256" key="13">
    <source>
        <dbReference type="ARBA" id="ARBA00023157"/>
    </source>
</evidence>
<sequence>MRRPRCLAPFFPLALLLLLLAVHCAAGCFVSAPVRVERGRFDEVVGKSGPSSTAVVRELPRKGQGAMQTYTVAAAEEGKRDWVPIRIAVSTEDLTDPSKYCTSAREKRPDFKGGDAECKEEDVLTSKIKKTLLDEILPVAVKLHAERLLVQRAKTPLVVPPFKAEHGRCQYFKVPEAHHKEGVKDADVVLYVASRSNYGTWAVPCVFGEGGRPIAGALHIVPYHALPDMHSARATAHAIAHALGFSMEQMTEHSMLVNVSDVRGRASPVTVVKSPVTLNKTKLHYGCDTLQGMELYNYEEAYLWSLRNAKDELMSPLGKTTAGYYTALTMAAFEDLGYYKAVWGMEEPMAWGNNSGCEFLTTPCSEKTPTAYPSMFCDKNDATSIHCTSNRQALGTCSFSIDKAGSDETDTCMFVFPPGGSPQYFFCAMEGPDTLPGSLHGKGSWCLDTEPLTLQTENDQIGKVSLHAVCAAVRCEGGKVKVKYIGGSDFEPCPEGGSITPKSKHFEGGGKIKCPRYEEVCTIAADGSSLVNSNKDGHDGCAAVVVFFSLLLATVTAVVAATVPL</sequence>
<reference evidence="18" key="1">
    <citation type="submission" date="2013-01" db="EMBL/GenBank/DDBJ databases">
        <title>Unveiling the Trypanosoma rangeli genome, the neglected and avirulent trypanosome of mammals.</title>
        <authorList>
            <person name="Stoco P.H."/>
            <person name="Wagner G."/>
            <person name="Gerber A."/>
            <person name="Zaha A."/>
            <person name="Monteiro K.M."/>
            <person name="Thompson C."/>
            <person name="Bartholomeu D.C."/>
            <person name="Bahia D."/>
            <person name="Loreto E."/>
            <person name="Prestes E.B."/>
            <person name="De Moraes M.H."/>
            <person name="Lueckemeyer D.D."/>
            <person name="Lima F.M."/>
            <person name="Vallejo G.A."/>
            <person name="Silveira Filho J.F."/>
            <person name="Tyler K.M."/>
            <person name="Almeida L.G."/>
            <person name="Steindel M."/>
            <person name="Ortiz M.F.D.E."/>
            <person name="Siervo M.A."/>
            <person name="Cunha O.L.D.E."/>
            <person name="Neto R."/>
            <person name="Rodrigues-Luiz G."/>
            <person name="Teixeira S.M."/>
            <person name="Silva R."/>
            <person name="Murta S.M."/>
            <person name="Sincero T.C."/>
            <person name="Mendes T.A."/>
            <person name="Urmenyi T.P."/>
            <person name="Da Rocha W.D."/>
            <person name="Vasconcellos A.T."/>
            <person name="Grisard E.C."/>
        </authorList>
    </citation>
    <scope>NUCLEOTIDE SEQUENCE</scope>
</reference>
<keyword evidence="5 15" id="KW-0479">Metal-binding</keyword>
<dbReference type="GO" id="GO:0007155">
    <property type="term" value="P:cell adhesion"/>
    <property type="evidence" value="ECO:0007669"/>
    <property type="project" value="UniProtKB-KW"/>
</dbReference>
<feature type="transmembrane region" description="Helical" evidence="17">
    <location>
        <begin position="542"/>
        <end position="563"/>
    </location>
</feature>
<keyword evidence="12" id="KW-0865">Zymogen</keyword>
<dbReference type="PANTHER" id="PTHR10942:SF0">
    <property type="entry name" value="LEISHMANOLYSIN-LIKE PEPTIDASE"/>
    <property type="match status" value="1"/>
</dbReference>
<dbReference type="VEuPathDB" id="TriTrypDB:TRSC58_07141"/>
<evidence type="ECO:0000313" key="18">
    <source>
        <dbReference type="EMBL" id="AGN32991.1"/>
    </source>
</evidence>
<dbReference type="Gene3D" id="2.10.55.10">
    <property type="entry name" value="Leishmanolysin domain 3"/>
    <property type="match status" value="1"/>
</dbReference>
<evidence type="ECO:0000256" key="11">
    <source>
        <dbReference type="ARBA" id="ARBA00023136"/>
    </source>
</evidence>
<dbReference type="GO" id="GO:0016020">
    <property type="term" value="C:membrane"/>
    <property type="evidence" value="ECO:0007669"/>
    <property type="project" value="UniProtKB-SubCell"/>
</dbReference>
<evidence type="ECO:0000256" key="3">
    <source>
        <dbReference type="ARBA" id="ARBA00005860"/>
    </source>
</evidence>
<evidence type="ECO:0000256" key="9">
    <source>
        <dbReference type="ARBA" id="ARBA00022889"/>
    </source>
</evidence>
<feature type="signal peptide" evidence="16">
    <location>
        <begin position="1"/>
        <end position="27"/>
    </location>
</feature>
<keyword evidence="6 16" id="KW-0732">Signal</keyword>
<dbReference type="Pfam" id="PF01457">
    <property type="entry name" value="Peptidase_M8"/>
    <property type="match status" value="1"/>
</dbReference>
<comment type="cofactor">
    <cofactor evidence="15 16">
        <name>Zn(2+)</name>
        <dbReference type="ChEBI" id="CHEBI:29105"/>
    </cofactor>
    <text evidence="15 16">Binds 1 zinc ion per subunit.</text>
</comment>
<dbReference type="Gene3D" id="2.30.34.10">
    <property type="entry name" value="Leishmanolysin domain 4"/>
    <property type="match status" value="1"/>
</dbReference>
<evidence type="ECO:0000256" key="17">
    <source>
        <dbReference type="SAM" id="Phobius"/>
    </source>
</evidence>
<evidence type="ECO:0000256" key="7">
    <source>
        <dbReference type="ARBA" id="ARBA00022801"/>
    </source>
</evidence>
<evidence type="ECO:0000256" key="14">
    <source>
        <dbReference type="ARBA" id="ARBA00023180"/>
    </source>
</evidence>